<evidence type="ECO:0000256" key="21">
    <source>
        <dbReference type="SAM" id="SignalP"/>
    </source>
</evidence>
<evidence type="ECO:0000256" key="10">
    <source>
        <dbReference type="ARBA" id="ARBA00022737"/>
    </source>
</evidence>
<dbReference type="Pfam" id="PF13855">
    <property type="entry name" value="LRR_8"/>
    <property type="match status" value="1"/>
</dbReference>
<evidence type="ECO:0000256" key="13">
    <source>
        <dbReference type="ARBA" id="ARBA00022840"/>
    </source>
</evidence>
<feature type="transmembrane region" description="Helical" evidence="20">
    <location>
        <begin position="585"/>
        <end position="607"/>
    </location>
</feature>
<dbReference type="SMART" id="SM00369">
    <property type="entry name" value="LRR_TYP"/>
    <property type="match status" value="4"/>
</dbReference>
<dbReference type="InterPro" id="IPR011009">
    <property type="entry name" value="Kinase-like_dom_sf"/>
</dbReference>
<reference evidence="24" key="2">
    <citation type="submission" date="2013-12" db="EMBL/GenBank/DDBJ databases">
        <authorList>
            <person name="Yu Y."/>
            <person name="Lee S."/>
            <person name="de Baynast K."/>
            <person name="Wissotski M."/>
            <person name="Liu L."/>
            <person name="Talag J."/>
            <person name="Goicoechea J."/>
            <person name="Angelova A."/>
            <person name="Jetty R."/>
            <person name="Kudrna D."/>
            <person name="Golser W."/>
            <person name="Rivera L."/>
            <person name="Zhang J."/>
            <person name="Wing R."/>
        </authorList>
    </citation>
    <scope>NUCLEOTIDE SEQUENCE</scope>
</reference>
<dbReference type="EnsemblPlants" id="LPERR02G20590.1">
    <property type="protein sequence ID" value="LPERR02G20590.1"/>
    <property type="gene ID" value="LPERR02G20590"/>
</dbReference>
<dbReference type="EC" id="2.7.11.1" evidence="2"/>
<dbReference type="Proteomes" id="UP000032180">
    <property type="component" value="Chromosome 2"/>
</dbReference>
<evidence type="ECO:0000256" key="4">
    <source>
        <dbReference type="ARBA" id="ARBA00022527"/>
    </source>
</evidence>
<dbReference type="InterPro" id="IPR051809">
    <property type="entry name" value="Plant_receptor-like_S/T_kinase"/>
</dbReference>
<name>A0A0D9VIP8_9ORYZ</name>
<proteinExistence type="predicted"/>
<keyword evidence="17" id="KW-0325">Glycoprotein</keyword>
<evidence type="ECO:0000256" key="1">
    <source>
        <dbReference type="ARBA" id="ARBA00004162"/>
    </source>
</evidence>
<evidence type="ECO:0000256" key="16">
    <source>
        <dbReference type="ARBA" id="ARBA00023170"/>
    </source>
</evidence>
<comment type="subcellular location">
    <subcellularLocation>
        <location evidence="1">Cell membrane</location>
        <topology evidence="1">Single-pass membrane protein</topology>
    </subcellularLocation>
</comment>
<keyword evidence="11" id="KW-0547">Nucleotide-binding</keyword>
<keyword evidence="12" id="KW-0418">Kinase</keyword>
<dbReference type="Gene3D" id="3.80.10.10">
    <property type="entry name" value="Ribonuclease Inhibitor"/>
    <property type="match status" value="3"/>
</dbReference>
<keyword evidence="15 20" id="KW-0472">Membrane</keyword>
<evidence type="ECO:0000313" key="23">
    <source>
        <dbReference type="EnsemblPlants" id="LPERR02G20590.1"/>
    </source>
</evidence>
<keyword evidence="6" id="KW-0433">Leucine-rich repeat</keyword>
<keyword evidence="16" id="KW-0675">Receptor</keyword>
<evidence type="ECO:0000256" key="3">
    <source>
        <dbReference type="ARBA" id="ARBA00022475"/>
    </source>
</evidence>
<dbReference type="SUPFAM" id="SSF56112">
    <property type="entry name" value="Protein kinase-like (PK-like)"/>
    <property type="match status" value="1"/>
</dbReference>
<accession>A0A0D9VIP8</accession>
<evidence type="ECO:0000256" key="19">
    <source>
        <dbReference type="ARBA" id="ARBA00048679"/>
    </source>
</evidence>
<dbReference type="AlphaFoldDB" id="A0A0D9VIP8"/>
<dbReference type="Gramene" id="LPERR02G20590.1">
    <property type="protein sequence ID" value="LPERR02G20590.1"/>
    <property type="gene ID" value="LPERR02G20590"/>
</dbReference>
<keyword evidence="4" id="KW-0723">Serine/threonine-protein kinase</keyword>
<reference evidence="23 24" key="1">
    <citation type="submission" date="2012-08" db="EMBL/GenBank/DDBJ databases">
        <title>Oryza genome evolution.</title>
        <authorList>
            <person name="Wing R.A."/>
        </authorList>
    </citation>
    <scope>NUCLEOTIDE SEQUENCE</scope>
</reference>
<evidence type="ECO:0000256" key="14">
    <source>
        <dbReference type="ARBA" id="ARBA00022989"/>
    </source>
</evidence>
<reference evidence="23" key="3">
    <citation type="submission" date="2015-04" db="UniProtKB">
        <authorList>
            <consortium name="EnsemblPlants"/>
        </authorList>
    </citation>
    <scope>IDENTIFICATION</scope>
</reference>
<keyword evidence="8 20" id="KW-0812">Transmembrane</keyword>
<dbReference type="PROSITE" id="PS50011">
    <property type="entry name" value="PROTEIN_KINASE_DOM"/>
    <property type="match status" value="1"/>
</dbReference>
<keyword evidence="10" id="KW-0677">Repeat</keyword>
<protein>
    <recommendedName>
        <fullName evidence="2">non-specific serine/threonine protein kinase</fullName>
        <ecNumber evidence="2">2.7.11.1</ecNumber>
    </recommendedName>
</protein>
<dbReference type="STRING" id="77586.A0A0D9VIP8"/>
<evidence type="ECO:0000256" key="15">
    <source>
        <dbReference type="ARBA" id="ARBA00023136"/>
    </source>
</evidence>
<dbReference type="InterPro" id="IPR032675">
    <property type="entry name" value="LRR_dom_sf"/>
</dbReference>
<dbReference type="Pfam" id="PF00069">
    <property type="entry name" value="Pkinase"/>
    <property type="match status" value="1"/>
</dbReference>
<evidence type="ECO:0000259" key="22">
    <source>
        <dbReference type="PROSITE" id="PS50011"/>
    </source>
</evidence>
<keyword evidence="3" id="KW-1003">Cell membrane</keyword>
<evidence type="ECO:0000256" key="7">
    <source>
        <dbReference type="ARBA" id="ARBA00022679"/>
    </source>
</evidence>
<evidence type="ECO:0000256" key="18">
    <source>
        <dbReference type="ARBA" id="ARBA00047899"/>
    </source>
</evidence>
<evidence type="ECO:0000256" key="11">
    <source>
        <dbReference type="ARBA" id="ARBA00022741"/>
    </source>
</evidence>
<evidence type="ECO:0000256" key="2">
    <source>
        <dbReference type="ARBA" id="ARBA00012513"/>
    </source>
</evidence>
<dbReference type="FunFam" id="3.80.10.10:FF:000095">
    <property type="entry name" value="LRR receptor-like serine/threonine-protein kinase GSO1"/>
    <property type="match status" value="1"/>
</dbReference>
<evidence type="ECO:0000256" key="6">
    <source>
        <dbReference type="ARBA" id="ARBA00022614"/>
    </source>
</evidence>
<keyword evidence="14 20" id="KW-1133">Transmembrane helix</keyword>
<dbReference type="FunFam" id="1.10.510.10:FF:000358">
    <property type="entry name" value="Putative leucine-rich repeat receptor-like serine/threonine-protein kinase"/>
    <property type="match status" value="1"/>
</dbReference>
<dbReference type="InterPro" id="IPR000719">
    <property type="entry name" value="Prot_kinase_dom"/>
</dbReference>
<comment type="catalytic activity">
    <reaction evidence="19">
        <text>L-seryl-[protein] + ATP = O-phospho-L-seryl-[protein] + ADP + H(+)</text>
        <dbReference type="Rhea" id="RHEA:17989"/>
        <dbReference type="Rhea" id="RHEA-COMP:9863"/>
        <dbReference type="Rhea" id="RHEA-COMP:11604"/>
        <dbReference type="ChEBI" id="CHEBI:15378"/>
        <dbReference type="ChEBI" id="CHEBI:29999"/>
        <dbReference type="ChEBI" id="CHEBI:30616"/>
        <dbReference type="ChEBI" id="CHEBI:83421"/>
        <dbReference type="ChEBI" id="CHEBI:456216"/>
        <dbReference type="EC" id="2.7.11.1"/>
    </reaction>
</comment>
<evidence type="ECO:0000256" key="17">
    <source>
        <dbReference type="ARBA" id="ARBA00023180"/>
    </source>
</evidence>
<comment type="catalytic activity">
    <reaction evidence="18">
        <text>L-threonyl-[protein] + ATP = O-phospho-L-threonyl-[protein] + ADP + H(+)</text>
        <dbReference type="Rhea" id="RHEA:46608"/>
        <dbReference type="Rhea" id="RHEA-COMP:11060"/>
        <dbReference type="Rhea" id="RHEA-COMP:11605"/>
        <dbReference type="ChEBI" id="CHEBI:15378"/>
        <dbReference type="ChEBI" id="CHEBI:30013"/>
        <dbReference type="ChEBI" id="CHEBI:30616"/>
        <dbReference type="ChEBI" id="CHEBI:61977"/>
        <dbReference type="ChEBI" id="CHEBI:456216"/>
        <dbReference type="EC" id="2.7.11.1"/>
    </reaction>
</comment>
<feature type="signal peptide" evidence="21">
    <location>
        <begin position="1"/>
        <end position="22"/>
    </location>
</feature>
<keyword evidence="7" id="KW-0808">Transferase</keyword>
<evidence type="ECO:0000256" key="20">
    <source>
        <dbReference type="SAM" id="Phobius"/>
    </source>
</evidence>
<dbReference type="FunFam" id="3.80.10.10:FF:000383">
    <property type="entry name" value="Leucine-rich repeat receptor protein kinase EMS1"/>
    <property type="match status" value="1"/>
</dbReference>
<dbReference type="PANTHER" id="PTHR27008:SF542">
    <property type="entry name" value="OS02G0635600 PROTEIN"/>
    <property type="match status" value="1"/>
</dbReference>
<evidence type="ECO:0000313" key="24">
    <source>
        <dbReference type="Proteomes" id="UP000032180"/>
    </source>
</evidence>
<dbReference type="GO" id="GO:0004674">
    <property type="term" value="F:protein serine/threonine kinase activity"/>
    <property type="evidence" value="ECO:0007669"/>
    <property type="project" value="UniProtKB-KW"/>
</dbReference>
<dbReference type="Pfam" id="PF08263">
    <property type="entry name" value="LRRNT_2"/>
    <property type="match status" value="1"/>
</dbReference>
<keyword evidence="13" id="KW-0067">ATP-binding</keyword>
<dbReference type="PANTHER" id="PTHR27008">
    <property type="entry name" value="OS04G0122200 PROTEIN"/>
    <property type="match status" value="1"/>
</dbReference>
<dbReference type="GO" id="GO:0005886">
    <property type="term" value="C:plasma membrane"/>
    <property type="evidence" value="ECO:0007669"/>
    <property type="project" value="UniProtKB-SubCell"/>
</dbReference>
<evidence type="ECO:0000256" key="12">
    <source>
        <dbReference type="ARBA" id="ARBA00022777"/>
    </source>
</evidence>
<dbReference type="GO" id="GO:0005524">
    <property type="term" value="F:ATP binding"/>
    <property type="evidence" value="ECO:0007669"/>
    <property type="project" value="UniProtKB-KW"/>
</dbReference>
<dbReference type="Gene3D" id="3.30.200.20">
    <property type="entry name" value="Phosphorylase Kinase, domain 1"/>
    <property type="match status" value="1"/>
</dbReference>
<dbReference type="HOGENOM" id="CLU_000288_22_0_1"/>
<keyword evidence="5" id="KW-0597">Phosphoprotein</keyword>
<evidence type="ECO:0000256" key="9">
    <source>
        <dbReference type="ARBA" id="ARBA00022729"/>
    </source>
</evidence>
<evidence type="ECO:0000256" key="8">
    <source>
        <dbReference type="ARBA" id="ARBA00022692"/>
    </source>
</evidence>
<feature type="domain" description="Protein kinase" evidence="22">
    <location>
        <begin position="605"/>
        <end position="886"/>
    </location>
</feature>
<dbReference type="Pfam" id="PF00560">
    <property type="entry name" value="LRR_1"/>
    <property type="match status" value="4"/>
</dbReference>
<dbReference type="InterPro" id="IPR001611">
    <property type="entry name" value="Leu-rich_rpt"/>
</dbReference>
<sequence>MNPLTIILLCSIFLLYPRPSLFSQGKSSSSVGDTATTNKQAGALLSFRSMVSDPSGVLASWNASNHPYCRWRGVACGRRADGRVVALNLASASLSGPISPFLGNLSFLRLLNLSGNHLTGQIPPELGRLRRLRILGHPTGVGDRITGCTKLVRISLSFNSLHGEIPASLGNLSSLTVLSLANNKLNGEIPACLSNLSSLTFLNLESNMLYGQIPASLGNLAQLNALGLDDNQLSRCIPSSLGRLYNVAQLDLGYNNLTGSIPPMGVLPPNMFSTLPALKLFFASQNMFHGYLPSSLVNASYLSRFEVALNHFSGVISPELGGASGIWFSVNAFEANDSNDWEFMTALTNCSQLKILELEQNNLSGIIPDVISNLSLTVLTLATNKIVGHMPKEIGNLVNLTILTMHDNFLTGTLPSSLGTIPISLFNITTLSISLGISYNQLEGSIPPEVGNLQNIAVFDARYNQLSGEIPVTVGQCQILQKLYLQNNSFIRNIPSSLRGLKGLEILDLSGQIPKFLGNFSTLYDLNLSYNNFDGEVPVVGVFANATGISVQGHKKLCGGIQVLHLPPCPIQISMRRHKFSRLEIVVPLVATTIFILPLLLFFHTCYKKRLKKKSFNNIHERPSTCLLPAVGTCNRWLLNNQFVGYWELWISLQRKITPGTLKSFTTECEAMRNLKHRNLVKIITACSSIDFNGNDFKVVFDFIPNGCLEEWIHPHIDNQLGLEERHLNLVDPKNQYYLHFHGATPVVHCHLKPSNVLLDSDMVAHVGDFGIAKILSEGYTSFQPSTSSMGFRGTIGYAPPKYGAGNMVSTHGDIYSYGILVLEIVTGRRPTDNTFEQGLSLRKYIERALDNQVMDIVDNDLVRDIENVHATSMDDTSSKSVHSLISLLKLGMLCSEEMPLSRLSTKDIIKELLAIKRALA</sequence>
<dbReference type="FunFam" id="3.80.10.10:FF:000275">
    <property type="entry name" value="Leucine-rich repeat receptor-like protein kinase"/>
    <property type="match status" value="1"/>
</dbReference>
<evidence type="ECO:0000256" key="5">
    <source>
        <dbReference type="ARBA" id="ARBA00022553"/>
    </source>
</evidence>
<dbReference type="InterPro" id="IPR013210">
    <property type="entry name" value="LRR_N_plant-typ"/>
</dbReference>
<organism evidence="23 24">
    <name type="scientific">Leersia perrieri</name>
    <dbReference type="NCBI Taxonomy" id="77586"/>
    <lineage>
        <taxon>Eukaryota</taxon>
        <taxon>Viridiplantae</taxon>
        <taxon>Streptophyta</taxon>
        <taxon>Embryophyta</taxon>
        <taxon>Tracheophyta</taxon>
        <taxon>Spermatophyta</taxon>
        <taxon>Magnoliopsida</taxon>
        <taxon>Liliopsida</taxon>
        <taxon>Poales</taxon>
        <taxon>Poaceae</taxon>
        <taxon>BOP clade</taxon>
        <taxon>Oryzoideae</taxon>
        <taxon>Oryzeae</taxon>
        <taxon>Oryzinae</taxon>
        <taxon>Leersia</taxon>
    </lineage>
</organism>
<keyword evidence="9 21" id="KW-0732">Signal</keyword>
<keyword evidence="24" id="KW-1185">Reference proteome</keyword>
<dbReference type="InterPro" id="IPR003591">
    <property type="entry name" value="Leu-rich_rpt_typical-subtyp"/>
</dbReference>
<feature type="chain" id="PRO_5002347998" description="non-specific serine/threonine protein kinase" evidence="21">
    <location>
        <begin position="23"/>
        <end position="921"/>
    </location>
</feature>
<dbReference type="SUPFAM" id="SSF52058">
    <property type="entry name" value="L domain-like"/>
    <property type="match status" value="2"/>
</dbReference>
<dbReference type="eggNOG" id="ENOG502QPYS">
    <property type="taxonomic scope" value="Eukaryota"/>
</dbReference>
<dbReference type="Gene3D" id="1.10.510.10">
    <property type="entry name" value="Transferase(Phosphotransferase) domain 1"/>
    <property type="match status" value="1"/>
</dbReference>